<evidence type="ECO:0000256" key="2">
    <source>
        <dbReference type="PROSITE-ProRule" id="PRU00169"/>
    </source>
</evidence>
<dbReference type="Gene3D" id="6.10.250.690">
    <property type="match status" value="1"/>
</dbReference>
<dbReference type="PANTHER" id="PTHR48111:SF50">
    <property type="entry name" value="KDP OPERON TRANSCRIPTIONAL REGULATORY PROTEIN KDPE"/>
    <property type="match status" value="1"/>
</dbReference>
<dbReference type="RefSeq" id="WP_305202181.1">
    <property type="nucleotide sequence ID" value="NZ_JAUUIA010000107.1"/>
</dbReference>
<dbReference type="InterPro" id="IPR036388">
    <property type="entry name" value="WH-like_DNA-bd_sf"/>
</dbReference>
<dbReference type="PROSITE" id="PS51755">
    <property type="entry name" value="OMPR_PHOB"/>
    <property type="match status" value="1"/>
</dbReference>
<organism evidence="6 7">
    <name type="scientific">Klebsiella pneumoniae</name>
    <dbReference type="NCBI Taxonomy" id="573"/>
    <lineage>
        <taxon>Bacteria</taxon>
        <taxon>Pseudomonadati</taxon>
        <taxon>Pseudomonadota</taxon>
        <taxon>Gammaproteobacteria</taxon>
        <taxon>Enterobacterales</taxon>
        <taxon>Enterobacteriaceae</taxon>
        <taxon>Klebsiella/Raoultella group</taxon>
        <taxon>Klebsiella</taxon>
        <taxon>Klebsiella pneumoniae complex</taxon>
    </lineage>
</organism>
<dbReference type="InterPro" id="IPR001867">
    <property type="entry name" value="OmpR/PhoB-type_DNA-bd"/>
</dbReference>
<dbReference type="GO" id="GO:0000156">
    <property type="term" value="F:phosphorelay response regulator activity"/>
    <property type="evidence" value="ECO:0007669"/>
    <property type="project" value="TreeGrafter"/>
</dbReference>
<dbReference type="AlphaFoldDB" id="A0AAW8AQ52"/>
<feature type="domain" description="OmpR/PhoB-type" evidence="5">
    <location>
        <begin position="69"/>
        <end position="138"/>
    </location>
</feature>
<dbReference type="GO" id="GO:0032993">
    <property type="term" value="C:protein-DNA complex"/>
    <property type="evidence" value="ECO:0007669"/>
    <property type="project" value="TreeGrafter"/>
</dbReference>
<feature type="DNA-binding region" description="OmpR/PhoB-type" evidence="3">
    <location>
        <begin position="69"/>
        <end position="138"/>
    </location>
</feature>
<keyword evidence="1 3" id="KW-0238">DNA-binding</keyword>
<dbReference type="Pfam" id="PF00072">
    <property type="entry name" value="Response_reg"/>
    <property type="match status" value="1"/>
</dbReference>
<dbReference type="Pfam" id="PF00486">
    <property type="entry name" value="Trans_reg_C"/>
    <property type="match status" value="1"/>
</dbReference>
<feature type="non-terminal residue" evidence="6">
    <location>
        <position position="1"/>
    </location>
</feature>
<dbReference type="SUPFAM" id="SSF52172">
    <property type="entry name" value="CheY-like"/>
    <property type="match status" value="1"/>
</dbReference>
<evidence type="ECO:0000256" key="1">
    <source>
        <dbReference type="ARBA" id="ARBA00023125"/>
    </source>
</evidence>
<dbReference type="Proteomes" id="UP001244490">
    <property type="component" value="Unassembled WGS sequence"/>
</dbReference>
<dbReference type="CDD" id="cd00383">
    <property type="entry name" value="trans_reg_C"/>
    <property type="match status" value="1"/>
</dbReference>
<dbReference type="GO" id="GO:0000976">
    <property type="term" value="F:transcription cis-regulatory region binding"/>
    <property type="evidence" value="ECO:0007669"/>
    <property type="project" value="TreeGrafter"/>
</dbReference>
<comment type="caution">
    <text evidence="2">Lacks conserved residue(s) required for the propagation of feature annotation.</text>
</comment>
<dbReference type="InterPro" id="IPR011006">
    <property type="entry name" value="CheY-like_superfamily"/>
</dbReference>
<dbReference type="GO" id="GO:0005829">
    <property type="term" value="C:cytosol"/>
    <property type="evidence" value="ECO:0007669"/>
    <property type="project" value="TreeGrafter"/>
</dbReference>
<feature type="domain" description="Response regulatory" evidence="4">
    <location>
        <begin position="1"/>
        <end position="58"/>
    </location>
</feature>
<evidence type="ECO:0000259" key="4">
    <source>
        <dbReference type="PROSITE" id="PS50110"/>
    </source>
</evidence>
<dbReference type="Gene3D" id="1.10.10.10">
    <property type="entry name" value="Winged helix-like DNA-binding domain superfamily/Winged helix DNA-binding domain"/>
    <property type="match status" value="1"/>
</dbReference>
<dbReference type="InterPro" id="IPR039420">
    <property type="entry name" value="WalR-like"/>
</dbReference>
<dbReference type="InterPro" id="IPR016032">
    <property type="entry name" value="Sig_transdc_resp-reg_C-effctor"/>
</dbReference>
<dbReference type="PANTHER" id="PTHR48111">
    <property type="entry name" value="REGULATOR OF RPOS"/>
    <property type="match status" value="1"/>
</dbReference>
<feature type="non-terminal residue" evidence="6">
    <location>
        <position position="138"/>
    </location>
</feature>
<protein>
    <submittedName>
        <fullName evidence="6">Winged helix-turn-helix domain-containing protein</fullName>
    </submittedName>
</protein>
<name>A0AAW8AQ52_KLEPN</name>
<proteinExistence type="predicted"/>
<dbReference type="SUPFAM" id="SSF46894">
    <property type="entry name" value="C-terminal effector domain of the bipartite response regulators"/>
    <property type="match status" value="1"/>
</dbReference>
<evidence type="ECO:0000259" key="5">
    <source>
        <dbReference type="PROSITE" id="PS51755"/>
    </source>
</evidence>
<dbReference type="InterPro" id="IPR001789">
    <property type="entry name" value="Sig_transdc_resp-reg_receiver"/>
</dbReference>
<evidence type="ECO:0000313" key="6">
    <source>
        <dbReference type="EMBL" id="MDP0970941.1"/>
    </source>
</evidence>
<dbReference type="GO" id="GO:0006355">
    <property type="term" value="P:regulation of DNA-templated transcription"/>
    <property type="evidence" value="ECO:0007669"/>
    <property type="project" value="InterPro"/>
</dbReference>
<sequence length="138" mass="15469">GFETLRRVRVEGLAVPTLILTARDAVEDRVRGLEGGADDYLVKPFGIGELLARLRVALRHRGTVAQPAVTLYRRAGLEVDLTAHRVRRDGVDVHLTPTEFKLLARLVRQAGQVVTHRRLLAVVWGADATEQTHYLRLY</sequence>
<accession>A0AAW8AQ52</accession>
<gene>
    <name evidence="6" type="ORF">Q6294_28725</name>
</gene>
<reference evidence="6" key="1">
    <citation type="submission" date="2023-07" db="EMBL/GenBank/DDBJ databases">
        <authorList>
            <person name="Peng Z."/>
        </authorList>
    </citation>
    <scope>NUCLEOTIDE SEQUENCE</scope>
    <source>
        <strain evidence="6">KP219</strain>
    </source>
</reference>
<evidence type="ECO:0000256" key="3">
    <source>
        <dbReference type="PROSITE-ProRule" id="PRU01091"/>
    </source>
</evidence>
<evidence type="ECO:0000313" key="7">
    <source>
        <dbReference type="Proteomes" id="UP001244490"/>
    </source>
</evidence>
<dbReference type="EMBL" id="JAUUIA010000107">
    <property type="protein sequence ID" value="MDP0970941.1"/>
    <property type="molecule type" value="Genomic_DNA"/>
</dbReference>
<dbReference type="PROSITE" id="PS50110">
    <property type="entry name" value="RESPONSE_REGULATORY"/>
    <property type="match status" value="1"/>
</dbReference>
<comment type="caution">
    <text evidence="6">The sequence shown here is derived from an EMBL/GenBank/DDBJ whole genome shotgun (WGS) entry which is preliminary data.</text>
</comment>